<organism evidence="2 3">
    <name type="scientific">Hymenobacter actinosclerus</name>
    <dbReference type="NCBI Taxonomy" id="82805"/>
    <lineage>
        <taxon>Bacteria</taxon>
        <taxon>Pseudomonadati</taxon>
        <taxon>Bacteroidota</taxon>
        <taxon>Cytophagia</taxon>
        <taxon>Cytophagales</taxon>
        <taxon>Hymenobacteraceae</taxon>
        <taxon>Hymenobacter</taxon>
    </lineage>
</organism>
<dbReference type="OrthoDB" id="849114at2"/>
<dbReference type="PROSITE" id="PS51257">
    <property type="entry name" value="PROKAR_LIPOPROTEIN"/>
    <property type="match status" value="1"/>
</dbReference>
<sequence length="257" mass="28502">MNNRPALLLSVLLALPLLLGSCTKKLLPTATSPSATNPVPEAVKATNLDFQFMTAKGKAQFGDQSANVNLRMRKDSVIWLSASLLGIEGGRLYITRDSVQVLDKLHREYYAGDFAYLSKRLNVPVTFDMLQALLLGNYLAPLSPATQPAVTTEGTVQRVRYAQAGLLIMQLVDLAQGRPRQLLVQDSVRAHQLTVDYADFRQLESNPQPFAFETQVQVQQPDQQAPTVITLTYRAVDLDKGRLQFPFSVPKGYARKK</sequence>
<accession>A0A1H9ZML2</accession>
<evidence type="ECO:0000313" key="3">
    <source>
        <dbReference type="Proteomes" id="UP000198697"/>
    </source>
</evidence>
<dbReference type="Proteomes" id="UP000198697">
    <property type="component" value="Unassembled WGS sequence"/>
</dbReference>
<evidence type="ECO:0000313" key="2">
    <source>
        <dbReference type="EMBL" id="SES82584.1"/>
    </source>
</evidence>
<reference evidence="3" key="1">
    <citation type="submission" date="2016-10" db="EMBL/GenBank/DDBJ databases">
        <authorList>
            <person name="Varghese N."/>
            <person name="Submissions S."/>
        </authorList>
    </citation>
    <scope>NUCLEOTIDE SEQUENCE [LARGE SCALE GENOMIC DNA]</scope>
    <source>
        <strain evidence="3">DSM 15310</strain>
    </source>
</reference>
<dbReference type="EMBL" id="FOHS01000001">
    <property type="protein sequence ID" value="SES82584.1"/>
    <property type="molecule type" value="Genomic_DNA"/>
</dbReference>
<dbReference type="AlphaFoldDB" id="A0A1H9ZML2"/>
<dbReference type="InterPro" id="IPR025634">
    <property type="entry name" value="DUF4292"/>
</dbReference>
<dbReference type="Pfam" id="PF14125">
    <property type="entry name" value="DUF4292"/>
    <property type="match status" value="1"/>
</dbReference>
<keyword evidence="3" id="KW-1185">Reference proteome</keyword>
<evidence type="ECO:0008006" key="4">
    <source>
        <dbReference type="Google" id="ProtNLM"/>
    </source>
</evidence>
<gene>
    <name evidence="2" type="ORF">SAMN04487998_0385</name>
</gene>
<feature type="chain" id="PRO_5011531708" description="DUF4292 domain-containing protein" evidence="1">
    <location>
        <begin position="25"/>
        <end position="257"/>
    </location>
</feature>
<evidence type="ECO:0000256" key="1">
    <source>
        <dbReference type="SAM" id="SignalP"/>
    </source>
</evidence>
<dbReference type="Gene3D" id="2.50.20.10">
    <property type="entry name" value="Lipoprotein localisation LolA/LolB/LppX"/>
    <property type="match status" value="1"/>
</dbReference>
<protein>
    <recommendedName>
        <fullName evidence="4">DUF4292 domain-containing protein</fullName>
    </recommendedName>
</protein>
<name>A0A1H9ZML2_9BACT</name>
<keyword evidence="1" id="KW-0732">Signal</keyword>
<dbReference type="RefSeq" id="WP_092767722.1">
    <property type="nucleotide sequence ID" value="NZ_FOHS01000001.1"/>
</dbReference>
<dbReference type="STRING" id="82805.SAMN04487998_0385"/>
<feature type="signal peptide" evidence="1">
    <location>
        <begin position="1"/>
        <end position="24"/>
    </location>
</feature>
<proteinExistence type="predicted"/>